<dbReference type="Gene3D" id="3.40.50.2000">
    <property type="entry name" value="Glycogen Phosphorylase B"/>
    <property type="match status" value="1"/>
</dbReference>
<evidence type="ECO:0000313" key="1">
    <source>
        <dbReference type="EMBL" id="KAJ7968137.1"/>
    </source>
</evidence>
<keyword evidence="2" id="KW-1185">Reference proteome</keyword>
<dbReference type="SUPFAM" id="SSF53756">
    <property type="entry name" value="UDP-Glycosyltransferase/glycogen phosphorylase"/>
    <property type="match status" value="1"/>
</dbReference>
<comment type="caution">
    <text evidence="1">The sequence shown here is derived from an EMBL/GenBank/DDBJ whole genome shotgun (WGS) entry which is preliminary data.</text>
</comment>
<evidence type="ECO:0000313" key="2">
    <source>
        <dbReference type="Proteomes" id="UP001163823"/>
    </source>
</evidence>
<gene>
    <name evidence="1" type="ORF">O6P43_012282</name>
</gene>
<proteinExistence type="predicted"/>
<sequence>MEKKTAYRGRVVVVAAPGQSHINPMIQLSRCLSWKGLKITLGVIFSATQSIQTGNDSISLVSLYDDITQGGFKGPGGYKGFLDRFEASSTRVLVELIKNLENSKSTPSSD</sequence>
<organism evidence="1 2">
    <name type="scientific">Quillaja saponaria</name>
    <name type="common">Soap bark tree</name>
    <dbReference type="NCBI Taxonomy" id="32244"/>
    <lineage>
        <taxon>Eukaryota</taxon>
        <taxon>Viridiplantae</taxon>
        <taxon>Streptophyta</taxon>
        <taxon>Embryophyta</taxon>
        <taxon>Tracheophyta</taxon>
        <taxon>Spermatophyta</taxon>
        <taxon>Magnoliopsida</taxon>
        <taxon>eudicotyledons</taxon>
        <taxon>Gunneridae</taxon>
        <taxon>Pentapetalae</taxon>
        <taxon>rosids</taxon>
        <taxon>fabids</taxon>
        <taxon>Fabales</taxon>
        <taxon>Quillajaceae</taxon>
        <taxon>Quillaja</taxon>
    </lineage>
</organism>
<dbReference type="AlphaFoldDB" id="A0AAD7M1F4"/>
<accession>A0AAD7M1F4</accession>
<reference evidence="1" key="1">
    <citation type="journal article" date="2023" name="Science">
        <title>Elucidation of the pathway for biosynthesis of saponin adjuvants from the soapbark tree.</title>
        <authorList>
            <person name="Reed J."/>
            <person name="Orme A."/>
            <person name="El-Demerdash A."/>
            <person name="Owen C."/>
            <person name="Martin L.B.B."/>
            <person name="Misra R.C."/>
            <person name="Kikuchi S."/>
            <person name="Rejzek M."/>
            <person name="Martin A.C."/>
            <person name="Harkess A."/>
            <person name="Leebens-Mack J."/>
            <person name="Louveau T."/>
            <person name="Stephenson M.J."/>
            <person name="Osbourn A."/>
        </authorList>
    </citation>
    <scope>NUCLEOTIDE SEQUENCE</scope>
    <source>
        <strain evidence="1">S10</strain>
    </source>
</reference>
<dbReference type="EMBL" id="JARAOO010000005">
    <property type="protein sequence ID" value="KAJ7968137.1"/>
    <property type="molecule type" value="Genomic_DNA"/>
</dbReference>
<dbReference type="Proteomes" id="UP001163823">
    <property type="component" value="Chromosome 5"/>
</dbReference>
<protein>
    <submittedName>
        <fullName evidence="1">Glycosyltransferase</fullName>
    </submittedName>
</protein>
<name>A0AAD7M1F4_QUISA</name>
<dbReference type="KEGG" id="qsa:O6P43_012282"/>